<name>A0ABQ8J6Z3_DERPT</name>
<proteinExistence type="predicted"/>
<organism evidence="1 2">
    <name type="scientific">Dermatophagoides pteronyssinus</name>
    <name type="common">European house dust mite</name>
    <dbReference type="NCBI Taxonomy" id="6956"/>
    <lineage>
        <taxon>Eukaryota</taxon>
        <taxon>Metazoa</taxon>
        <taxon>Ecdysozoa</taxon>
        <taxon>Arthropoda</taxon>
        <taxon>Chelicerata</taxon>
        <taxon>Arachnida</taxon>
        <taxon>Acari</taxon>
        <taxon>Acariformes</taxon>
        <taxon>Sarcoptiformes</taxon>
        <taxon>Astigmata</taxon>
        <taxon>Psoroptidia</taxon>
        <taxon>Analgoidea</taxon>
        <taxon>Pyroglyphidae</taxon>
        <taxon>Dermatophagoidinae</taxon>
        <taxon>Dermatophagoides</taxon>
    </lineage>
</organism>
<comment type="caution">
    <text evidence="1">The sequence shown here is derived from an EMBL/GenBank/DDBJ whole genome shotgun (WGS) entry which is preliminary data.</text>
</comment>
<evidence type="ECO:0000313" key="2">
    <source>
        <dbReference type="Proteomes" id="UP000887458"/>
    </source>
</evidence>
<sequence>MEKLKMEKKKKTHIQRKSYLFIYLSFQVVRPDRQVILLLCLKGIDTTKQKKKSVVEEIHIQQQQQHYHCQQQQR</sequence>
<accession>A0ABQ8J6Z3</accession>
<protein>
    <submittedName>
        <fullName evidence="1">Uncharacterized protein</fullName>
    </submittedName>
</protein>
<reference evidence="1 2" key="2">
    <citation type="journal article" date="2022" name="Mol. Biol. Evol.">
        <title>Comparative Genomics Reveals Insights into the Divergent Evolution of Astigmatic Mites and Household Pest Adaptations.</title>
        <authorList>
            <person name="Xiong Q."/>
            <person name="Wan A.T."/>
            <person name="Liu X."/>
            <person name="Fung C.S."/>
            <person name="Xiao X."/>
            <person name="Malainual N."/>
            <person name="Hou J."/>
            <person name="Wang L."/>
            <person name="Wang M."/>
            <person name="Yang K.Y."/>
            <person name="Cui Y."/>
            <person name="Leung E.L."/>
            <person name="Nong W."/>
            <person name="Shin S.K."/>
            <person name="Au S.W."/>
            <person name="Jeong K.Y."/>
            <person name="Chew F.T."/>
            <person name="Hui J.H."/>
            <person name="Leung T.F."/>
            <person name="Tungtrongchitr A."/>
            <person name="Zhong N."/>
            <person name="Liu Z."/>
            <person name="Tsui S.K."/>
        </authorList>
    </citation>
    <scope>NUCLEOTIDE SEQUENCE [LARGE SCALE GENOMIC DNA]</scope>
    <source>
        <strain evidence="1">Derp</strain>
    </source>
</reference>
<keyword evidence="2" id="KW-1185">Reference proteome</keyword>
<reference evidence="1 2" key="1">
    <citation type="journal article" date="2018" name="J. Allergy Clin. Immunol.">
        <title>High-quality assembly of Dermatophagoides pteronyssinus genome and transcriptome reveals a wide range of novel allergens.</title>
        <authorList>
            <person name="Liu X.Y."/>
            <person name="Yang K.Y."/>
            <person name="Wang M.Q."/>
            <person name="Kwok J.S."/>
            <person name="Zeng X."/>
            <person name="Yang Z."/>
            <person name="Xiao X.J."/>
            <person name="Lau C.P."/>
            <person name="Li Y."/>
            <person name="Huang Z.M."/>
            <person name="Ba J.G."/>
            <person name="Yim A.K."/>
            <person name="Ouyang C.Y."/>
            <person name="Ngai S.M."/>
            <person name="Chan T.F."/>
            <person name="Leung E.L."/>
            <person name="Liu L."/>
            <person name="Liu Z.G."/>
            <person name="Tsui S.K."/>
        </authorList>
    </citation>
    <scope>NUCLEOTIDE SEQUENCE [LARGE SCALE GENOMIC DNA]</scope>
    <source>
        <strain evidence="1">Derp</strain>
    </source>
</reference>
<dbReference type="EMBL" id="NJHN03000064">
    <property type="protein sequence ID" value="KAH9418314.1"/>
    <property type="molecule type" value="Genomic_DNA"/>
</dbReference>
<gene>
    <name evidence="1" type="ORF">DERP_010181</name>
</gene>
<dbReference type="Proteomes" id="UP000887458">
    <property type="component" value="Unassembled WGS sequence"/>
</dbReference>
<evidence type="ECO:0000313" key="1">
    <source>
        <dbReference type="EMBL" id="KAH9418314.1"/>
    </source>
</evidence>